<sequence>MTGDLPDTEGARVATVSPLLVLEGGGAEVIGELPTAEMLLRMVRDSRPAAHPLDPLARQLAELHTGAAQSHDAEYRRAADVSRRETVRVIDRWIEAHVPQHRHGTAIHTETVGSVIDRLMAAYARAAHLLETATDDLAVHAAWFRVAELVNGFDDLAAAITHGERRLPTSA</sequence>
<dbReference type="Pfam" id="PF14063">
    <property type="entry name" value="DUF4254"/>
    <property type="match status" value="1"/>
</dbReference>
<accession>A0A231GX11</accession>
<gene>
    <name evidence="1" type="ORF">B7C42_06821</name>
</gene>
<proteinExistence type="predicted"/>
<keyword evidence="2" id="KW-1185">Reference proteome</keyword>
<evidence type="ECO:0008006" key="3">
    <source>
        <dbReference type="Google" id="ProtNLM"/>
    </source>
</evidence>
<organism evidence="1 2">
    <name type="scientific">Nocardia cerradoensis</name>
    <dbReference type="NCBI Taxonomy" id="85688"/>
    <lineage>
        <taxon>Bacteria</taxon>
        <taxon>Bacillati</taxon>
        <taxon>Actinomycetota</taxon>
        <taxon>Actinomycetes</taxon>
        <taxon>Mycobacteriales</taxon>
        <taxon>Nocardiaceae</taxon>
        <taxon>Nocardia</taxon>
    </lineage>
</organism>
<comment type="caution">
    <text evidence="1">The sequence shown here is derived from an EMBL/GenBank/DDBJ whole genome shotgun (WGS) entry which is preliminary data.</text>
</comment>
<protein>
    <recommendedName>
        <fullName evidence="3">DUF4254 domain-containing protein</fullName>
    </recommendedName>
</protein>
<dbReference type="EMBL" id="NGAF01000023">
    <property type="protein sequence ID" value="OXR41051.1"/>
    <property type="molecule type" value="Genomic_DNA"/>
</dbReference>
<evidence type="ECO:0000313" key="2">
    <source>
        <dbReference type="Proteomes" id="UP000215506"/>
    </source>
</evidence>
<dbReference type="RefSeq" id="WP_157170260.1">
    <property type="nucleotide sequence ID" value="NZ_JAAXOR010000003.1"/>
</dbReference>
<reference evidence="1 2" key="1">
    <citation type="submission" date="2017-07" db="EMBL/GenBank/DDBJ databases">
        <title>First draft Genome Sequence of Nocardia cerradoensis isolated from human infection.</title>
        <authorList>
            <person name="Carrasco G."/>
        </authorList>
    </citation>
    <scope>NUCLEOTIDE SEQUENCE [LARGE SCALE GENOMIC DNA]</scope>
    <source>
        <strain evidence="1 2">CNM20130759</strain>
    </source>
</reference>
<name>A0A231GX11_9NOCA</name>
<dbReference type="Proteomes" id="UP000215506">
    <property type="component" value="Unassembled WGS sequence"/>
</dbReference>
<dbReference type="AlphaFoldDB" id="A0A231GX11"/>
<dbReference type="InterPro" id="IPR025350">
    <property type="entry name" value="DUF4254"/>
</dbReference>
<evidence type="ECO:0000313" key="1">
    <source>
        <dbReference type="EMBL" id="OXR41051.1"/>
    </source>
</evidence>